<dbReference type="AlphaFoldDB" id="A0A0E1VUM9"/>
<dbReference type="HOGENOM" id="CLU_2647558_0_0_4"/>
<reference evidence="2" key="1">
    <citation type="submission" date="2009-05" db="EMBL/GenBank/DDBJ databases">
        <authorList>
            <person name="Harkins D.M."/>
            <person name="DeShazer D."/>
            <person name="Woods D.E."/>
            <person name="Brinkac L.M."/>
            <person name="Brown K.A."/>
            <person name="Hung G.C."/>
            <person name="Tuanyok A."/>
            <person name="Zhang B."/>
            <person name="Nierman W.C."/>
        </authorList>
    </citation>
    <scope>NUCLEOTIDE SEQUENCE [LARGE SCALE GENOMIC DNA]</scope>
    <source>
        <strain evidence="2">1710a</strain>
    </source>
</reference>
<name>A0A0E1VUM9_BURPE</name>
<dbReference type="EMBL" id="CM000833">
    <property type="protein sequence ID" value="EET04625.1"/>
    <property type="molecule type" value="Genomic_DNA"/>
</dbReference>
<gene>
    <name evidence="2" type="ORF">BURPS1710A_A1126</name>
</gene>
<sequence length="76" mass="8402">MWRHRSIRSGSSSSNWRESTSSNVTYANCEALFDLSNEAIIFGAVGSVKTVFVGRIWGNDDALRMDRAGLKHPMPG</sequence>
<accession>A0A0E1VUM9</accession>
<evidence type="ECO:0000313" key="2">
    <source>
        <dbReference type="EMBL" id="EET04625.1"/>
    </source>
</evidence>
<feature type="region of interest" description="Disordered" evidence="1">
    <location>
        <begin position="1"/>
        <end position="21"/>
    </location>
</feature>
<feature type="compositionally biased region" description="Low complexity" evidence="1">
    <location>
        <begin position="8"/>
        <end position="21"/>
    </location>
</feature>
<protein>
    <submittedName>
        <fullName evidence="2">Uncharacterized protein</fullName>
    </submittedName>
</protein>
<evidence type="ECO:0000256" key="1">
    <source>
        <dbReference type="SAM" id="MobiDB-lite"/>
    </source>
</evidence>
<dbReference type="Proteomes" id="UP000001812">
    <property type="component" value="Chromosome II"/>
</dbReference>
<proteinExistence type="predicted"/>
<organism evidence="2">
    <name type="scientific">Burkholderia pseudomallei 1710a</name>
    <dbReference type="NCBI Taxonomy" id="320371"/>
    <lineage>
        <taxon>Bacteria</taxon>
        <taxon>Pseudomonadati</taxon>
        <taxon>Pseudomonadota</taxon>
        <taxon>Betaproteobacteria</taxon>
        <taxon>Burkholderiales</taxon>
        <taxon>Burkholderiaceae</taxon>
        <taxon>Burkholderia</taxon>
        <taxon>pseudomallei group</taxon>
    </lineage>
</organism>